<organism evidence="1 2">
    <name type="scientific">Streptomyces fildesensis</name>
    <dbReference type="NCBI Taxonomy" id="375757"/>
    <lineage>
        <taxon>Bacteria</taxon>
        <taxon>Bacillati</taxon>
        <taxon>Actinomycetota</taxon>
        <taxon>Actinomycetes</taxon>
        <taxon>Kitasatosporales</taxon>
        <taxon>Streptomycetaceae</taxon>
        <taxon>Streptomyces</taxon>
    </lineage>
</organism>
<dbReference type="EMBL" id="JBITYG010000006">
    <property type="protein sequence ID" value="MFI9102893.1"/>
    <property type="molecule type" value="Genomic_DNA"/>
</dbReference>
<keyword evidence="2" id="KW-1185">Reference proteome</keyword>
<evidence type="ECO:0000313" key="2">
    <source>
        <dbReference type="Proteomes" id="UP001614394"/>
    </source>
</evidence>
<sequence>MRTRISLTRDGDAYRVRLTWPQADAMVGALTLLAEQYFSDAAVALQLGMDRDEVATLVDKLAGDHRTTREYVLDPRELHAVHAALTAAATMFLVGSTYFSAENFHVKLSFHRENFDALALSLVQAVSDATAPQ</sequence>
<dbReference type="Proteomes" id="UP001614394">
    <property type="component" value="Unassembled WGS sequence"/>
</dbReference>
<evidence type="ECO:0000313" key="1">
    <source>
        <dbReference type="EMBL" id="MFI9102893.1"/>
    </source>
</evidence>
<protein>
    <submittedName>
        <fullName evidence="1">Uncharacterized protein</fullName>
    </submittedName>
</protein>
<accession>A0ABW8C8Y8</accession>
<dbReference type="RefSeq" id="WP_399651121.1">
    <property type="nucleotide sequence ID" value="NZ_JBITYG010000006.1"/>
</dbReference>
<gene>
    <name evidence="1" type="ORF">ACIGXA_20460</name>
</gene>
<proteinExistence type="predicted"/>
<reference evidence="1 2" key="1">
    <citation type="submission" date="2024-10" db="EMBL/GenBank/DDBJ databases">
        <title>The Natural Products Discovery Center: Release of the First 8490 Sequenced Strains for Exploring Actinobacteria Biosynthetic Diversity.</title>
        <authorList>
            <person name="Kalkreuter E."/>
            <person name="Kautsar S.A."/>
            <person name="Yang D."/>
            <person name="Bader C.D."/>
            <person name="Teijaro C.N."/>
            <person name="Fluegel L."/>
            <person name="Davis C.M."/>
            <person name="Simpson J.R."/>
            <person name="Lauterbach L."/>
            <person name="Steele A.D."/>
            <person name="Gui C."/>
            <person name="Meng S."/>
            <person name="Li G."/>
            <person name="Viehrig K."/>
            <person name="Ye F."/>
            <person name="Su P."/>
            <person name="Kiefer A.F."/>
            <person name="Nichols A."/>
            <person name="Cepeda A.J."/>
            <person name="Yan W."/>
            <person name="Fan B."/>
            <person name="Jiang Y."/>
            <person name="Adhikari A."/>
            <person name="Zheng C.-J."/>
            <person name="Schuster L."/>
            <person name="Cowan T.M."/>
            <person name="Smanski M.J."/>
            <person name="Chevrette M.G."/>
            <person name="De Carvalho L.P.S."/>
            <person name="Shen B."/>
        </authorList>
    </citation>
    <scope>NUCLEOTIDE SEQUENCE [LARGE SCALE GENOMIC DNA]</scope>
    <source>
        <strain evidence="1 2">NPDC053399</strain>
    </source>
</reference>
<name>A0ABW8C8Y8_9ACTN</name>
<comment type="caution">
    <text evidence="1">The sequence shown here is derived from an EMBL/GenBank/DDBJ whole genome shotgun (WGS) entry which is preliminary data.</text>
</comment>